<dbReference type="EMBL" id="FQYY01000007">
    <property type="protein sequence ID" value="SHJ02756.1"/>
    <property type="molecule type" value="Genomic_DNA"/>
</dbReference>
<protein>
    <submittedName>
        <fullName evidence="2">Uncharacterized protein</fullName>
    </submittedName>
</protein>
<proteinExistence type="predicted"/>
<accession>A0A1M6FYH3</accession>
<dbReference type="OrthoDB" id="1248676at2"/>
<dbReference type="SUPFAM" id="SSF55486">
    <property type="entry name" value="Metalloproteases ('zincins'), catalytic domain"/>
    <property type="match status" value="1"/>
</dbReference>
<dbReference type="Gene3D" id="3.40.390.10">
    <property type="entry name" value="Collagenase (Catalytic Domain)"/>
    <property type="match status" value="1"/>
</dbReference>
<dbReference type="AlphaFoldDB" id="A0A1M6FYH3"/>
<dbReference type="STRING" id="579105.SAMN04488096_10724"/>
<evidence type="ECO:0000313" key="3">
    <source>
        <dbReference type="Proteomes" id="UP000184225"/>
    </source>
</evidence>
<keyword evidence="1" id="KW-0175">Coiled coil</keyword>
<organism evidence="2 3">
    <name type="scientific">Mesonia phycicola</name>
    <dbReference type="NCBI Taxonomy" id="579105"/>
    <lineage>
        <taxon>Bacteria</taxon>
        <taxon>Pseudomonadati</taxon>
        <taxon>Bacteroidota</taxon>
        <taxon>Flavobacteriia</taxon>
        <taxon>Flavobacteriales</taxon>
        <taxon>Flavobacteriaceae</taxon>
        <taxon>Mesonia</taxon>
    </lineage>
</organism>
<name>A0A1M6FYH3_9FLAO</name>
<evidence type="ECO:0000313" key="2">
    <source>
        <dbReference type="EMBL" id="SHJ02756.1"/>
    </source>
</evidence>
<sequence length="653" mass="74331">MARTLVIDTIEAAGRTFDSREELIVIKGKYNAVINFYRSVLNSEDNFGKKDTGYSGEFGFDRFNEKVMGEGLIEKYKNLASVETKKEAIKDNHSYFCAYLSIWPPNVNGNSDPKNPKHIVDVFVKAEENNTKKEATDITTEQVEFESSDPSSVSIDGSDAKGIKKLSLTIGATAQAMKINCIKSFSSEITITAKAQGYVIGKLIIYPNATRYKTVIQPVKLNFKGVEGKTVTKIPHTSFFTNLVQDFNTKAFNQAYIYGELAPQTHVIDLSKNQFFNPKMLSSKTDQNTGKSDIYLKKDAEDDGDTKIYNDLVENRYAALLSGQTSQNKAEENLKEKIQNLLVVFDKHYSYRGGNSSYTERQHKKKIVTKAWNEPDVIKAKADYDSALIAFNNTGTTSGLNKEHTIHLFYSHDIYAARNPLNKVLAYSYTGYGVVHIFEAALINKAANPTVLHEIGHSLGLQHTFAESLGKYAIKVPGTIYKEDLEEEIEKLENEVKSKEEQLKSLEQGGELLRMLNFYYLQIQRDTQKKEWFLNLANDLQTNFIDIVKKAKSFESKSLGANTNSSEISKIKIDIQRINNLIDTKKIQRKTAIKRDDFPKYKNQSKTDENYMDYHQDTNGNENKSMERKVFYKWQWDEMCKTGIEGKYLQKEK</sequence>
<dbReference type="RefSeq" id="WP_143159185.1">
    <property type="nucleotide sequence ID" value="NZ_FQYY01000007.1"/>
</dbReference>
<dbReference type="InterPro" id="IPR024079">
    <property type="entry name" value="MetalloPept_cat_dom_sf"/>
</dbReference>
<dbReference type="GO" id="GO:0008237">
    <property type="term" value="F:metallopeptidase activity"/>
    <property type="evidence" value="ECO:0007669"/>
    <property type="project" value="InterPro"/>
</dbReference>
<evidence type="ECO:0000256" key="1">
    <source>
        <dbReference type="SAM" id="Coils"/>
    </source>
</evidence>
<gene>
    <name evidence="2" type="ORF">SAMN04488096_10724</name>
</gene>
<dbReference type="Proteomes" id="UP000184225">
    <property type="component" value="Unassembled WGS sequence"/>
</dbReference>
<keyword evidence="3" id="KW-1185">Reference proteome</keyword>
<reference evidence="2 3" key="1">
    <citation type="submission" date="2016-11" db="EMBL/GenBank/DDBJ databases">
        <authorList>
            <person name="Jaros S."/>
            <person name="Januszkiewicz K."/>
            <person name="Wedrychowicz H."/>
        </authorList>
    </citation>
    <scope>NUCLEOTIDE SEQUENCE [LARGE SCALE GENOMIC DNA]</scope>
    <source>
        <strain evidence="2 3">DSM 21425</strain>
    </source>
</reference>
<feature type="coiled-coil region" evidence="1">
    <location>
        <begin position="482"/>
        <end position="509"/>
    </location>
</feature>